<dbReference type="RefSeq" id="WP_171782615.1">
    <property type="nucleotide sequence ID" value="NZ_BAAAML010000002.1"/>
</dbReference>
<accession>A0ABX2A0Q1</accession>
<organism evidence="1 2">
    <name type="scientific">Isoptericola halotolerans</name>
    <dbReference type="NCBI Taxonomy" id="300560"/>
    <lineage>
        <taxon>Bacteria</taxon>
        <taxon>Bacillati</taxon>
        <taxon>Actinomycetota</taxon>
        <taxon>Actinomycetes</taxon>
        <taxon>Micrococcales</taxon>
        <taxon>Promicromonosporaceae</taxon>
        <taxon>Isoptericola</taxon>
    </lineage>
</organism>
<evidence type="ECO:0000313" key="1">
    <source>
        <dbReference type="EMBL" id="NOV96434.1"/>
    </source>
</evidence>
<name>A0ABX2A0Q1_9MICO</name>
<gene>
    <name evidence="1" type="ORF">HDG69_000987</name>
</gene>
<proteinExistence type="predicted"/>
<evidence type="ECO:0000313" key="2">
    <source>
        <dbReference type="Proteomes" id="UP000757540"/>
    </source>
</evidence>
<comment type="caution">
    <text evidence="1">The sequence shown here is derived from an EMBL/GenBank/DDBJ whole genome shotgun (WGS) entry which is preliminary data.</text>
</comment>
<dbReference type="EMBL" id="JABEZU010000001">
    <property type="protein sequence ID" value="NOV96434.1"/>
    <property type="molecule type" value="Genomic_DNA"/>
</dbReference>
<keyword evidence="2" id="KW-1185">Reference proteome</keyword>
<reference evidence="1 2" key="1">
    <citation type="submission" date="2020-05" db="EMBL/GenBank/DDBJ databases">
        <title>Genomic Encyclopedia of Type Strains, Phase III (KMG-III): the genomes of soil and plant-associated and newly described type strains.</title>
        <authorList>
            <person name="Whitman W."/>
        </authorList>
    </citation>
    <scope>NUCLEOTIDE SEQUENCE [LARGE SCALE GENOMIC DNA]</scope>
    <source>
        <strain evidence="1 2">KCTC 19046</strain>
    </source>
</reference>
<dbReference type="Proteomes" id="UP000757540">
    <property type="component" value="Unassembled WGS sequence"/>
</dbReference>
<sequence length="56" mass="5810">MDIKTTQLMGGTYVAAGDTSALGALVPAFRIRTRHGAGASLVDLAPDSVSWRPPVI</sequence>
<protein>
    <submittedName>
        <fullName evidence="1">Uncharacterized protein</fullName>
    </submittedName>
</protein>